<reference evidence="4 5" key="1">
    <citation type="journal article" date="2015" name="Stand. Genomic Sci.">
        <title>Genomic Encyclopedia of Bacterial and Archaeal Type Strains, Phase III: the genomes of soil and plant-associated and newly described type strains.</title>
        <authorList>
            <person name="Whitman W.B."/>
            <person name="Woyke T."/>
            <person name="Klenk H.P."/>
            <person name="Zhou Y."/>
            <person name="Lilburn T.G."/>
            <person name="Beck B.J."/>
            <person name="De Vos P."/>
            <person name="Vandamme P."/>
            <person name="Eisen J.A."/>
            <person name="Garrity G."/>
            <person name="Hugenholtz P."/>
            <person name="Kyrpides N.C."/>
        </authorList>
    </citation>
    <scope>NUCLEOTIDE SEQUENCE [LARGE SCALE GENOMIC DNA]</scope>
    <source>
        <strain evidence="4 5">RF6</strain>
    </source>
</reference>
<dbReference type="AlphaFoldDB" id="A0A4Q7TYN1"/>
<accession>A0A4Q7TYN1</accession>
<organism evidence="4 5">
    <name type="scientific">Leucobacter luti</name>
    <dbReference type="NCBI Taxonomy" id="340320"/>
    <lineage>
        <taxon>Bacteria</taxon>
        <taxon>Bacillati</taxon>
        <taxon>Actinomycetota</taxon>
        <taxon>Actinomycetes</taxon>
        <taxon>Micrococcales</taxon>
        <taxon>Microbacteriaceae</taxon>
        <taxon>Leucobacter</taxon>
    </lineage>
</organism>
<feature type="transmembrane region" description="Helical" evidence="2">
    <location>
        <begin position="247"/>
        <end position="273"/>
    </location>
</feature>
<sequence length="734" mass="77775">MNSNDVVNSGDGRASDGHSGPEDATGAPPATATALRDTPPTTNVALPEDLINEYDEEMPSRSLPQKFERVVVAYTFLVAAFVLYQVFFPLRQGNQFSLIAFLSATLPLTFLLYRGRARRHVDPTKPDVPNWFDITLTVIAALVSTYPILPLVIGDGGGGFDAFLNRQGTLATADIIAGSLLTILVLEATRRTTGVVLPIFCVVFFLFAYYGGYLPISWAISHGGVNFNQIINGFYNDQSGFFGTPLNVAATYIVLFIFYGQVLAATGAGRFFVSFSFSLFSKSRSAAGRTVVTSGFLLGTVSGSGTATAVTLGSLAWPILKKAGYPRENAGGMLAAAGIGAILSPPTLGAAAFIIAEYLGVAYLEVMVWAIVPTILYYAGIFVAVEIDARRFSTRPIEPSKVRAWDLFKRFGYHFLSLAIIVVFLAIGLPPFRSIVYATAVAALFGLIERMVSRRDPLDEEAEKQPFGTAMLEYAKALYGALANGIRSSIPVVAVCAAAGIITSVIVKTGVGLTFAQMLVAAAESISDNPQVILIVTALLAAIAITMLGLAVPVTASFIISWVIIGPALISLGVERPEVAMFIFYYAVLSEVSPPTALAAVAAAALTGGATMKTMWQAMKYALPAFLAPLAFVLTPAGGSLLLNGEWVTSIWATLVSLFAVAALAAATGGWAFGRARWPERLLFIVGAVFCLYLEPVSIGFGITIVAVAAVVNYIRVKRNPEDALGSPAPAAAR</sequence>
<feature type="region of interest" description="Disordered" evidence="1">
    <location>
        <begin position="1"/>
        <end position="45"/>
    </location>
</feature>
<feature type="transmembrane region" description="Helical" evidence="2">
    <location>
        <begin position="168"/>
        <end position="186"/>
    </location>
</feature>
<evidence type="ECO:0000313" key="5">
    <source>
        <dbReference type="Proteomes" id="UP000291832"/>
    </source>
</evidence>
<evidence type="ECO:0000256" key="1">
    <source>
        <dbReference type="SAM" id="MobiDB-lite"/>
    </source>
</evidence>
<feature type="transmembrane region" description="Helical" evidence="2">
    <location>
        <begin position="682"/>
        <end position="715"/>
    </location>
</feature>
<dbReference type="PANTHER" id="PTHR43849:SF2">
    <property type="entry name" value="BLL3936 PROTEIN"/>
    <property type="match status" value="1"/>
</dbReference>
<gene>
    <name evidence="4" type="ORF">EV139_1539</name>
</gene>
<name>A0A4Q7TYN1_9MICO</name>
<dbReference type="Pfam" id="PF06808">
    <property type="entry name" value="DctM"/>
    <property type="match status" value="1"/>
</dbReference>
<feature type="transmembrane region" description="Helical" evidence="2">
    <location>
        <begin position="96"/>
        <end position="113"/>
    </location>
</feature>
<feature type="transmembrane region" description="Helical" evidence="2">
    <location>
        <begin position="193"/>
        <end position="210"/>
    </location>
</feature>
<feature type="transmembrane region" description="Helical" evidence="2">
    <location>
        <begin position="362"/>
        <end position="385"/>
    </location>
</feature>
<feature type="transmembrane region" description="Helical" evidence="2">
    <location>
        <begin position="332"/>
        <end position="356"/>
    </location>
</feature>
<feature type="transmembrane region" description="Helical" evidence="2">
    <location>
        <begin position="621"/>
        <end position="643"/>
    </location>
</feature>
<feature type="transmembrane region" description="Helical" evidence="2">
    <location>
        <begin position="558"/>
        <end position="574"/>
    </location>
</feature>
<keyword evidence="2" id="KW-0812">Transmembrane</keyword>
<dbReference type="NCBIfam" id="TIGR02123">
    <property type="entry name" value="TRAP_fused"/>
    <property type="match status" value="1"/>
</dbReference>
<evidence type="ECO:0000259" key="3">
    <source>
        <dbReference type="Pfam" id="PF06808"/>
    </source>
</evidence>
<comment type="caution">
    <text evidence="4">The sequence shown here is derived from an EMBL/GenBank/DDBJ whole genome shotgun (WGS) entry which is preliminary data.</text>
</comment>
<dbReference type="EMBL" id="SHKI01000004">
    <property type="protein sequence ID" value="RZT66113.1"/>
    <property type="molecule type" value="Genomic_DNA"/>
</dbReference>
<keyword evidence="2" id="KW-1133">Transmembrane helix</keyword>
<dbReference type="OrthoDB" id="9759894at2"/>
<feature type="transmembrane region" description="Helical" evidence="2">
    <location>
        <begin position="71"/>
        <end position="90"/>
    </location>
</feature>
<feature type="compositionally biased region" description="Low complexity" evidence="1">
    <location>
        <begin position="24"/>
        <end position="34"/>
    </location>
</feature>
<dbReference type="InterPro" id="IPR011853">
    <property type="entry name" value="TRAP_DctM-Dct_fused"/>
</dbReference>
<feature type="domain" description="TRAP C4-dicarboxylate transport system permease DctM subunit" evidence="3">
    <location>
        <begin position="181"/>
        <end position="634"/>
    </location>
</feature>
<dbReference type="PANTHER" id="PTHR43849">
    <property type="entry name" value="BLL3936 PROTEIN"/>
    <property type="match status" value="1"/>
</dbReference>
<feature type="transmembrane region" description="Helical" evidence="2">
    <location>
        <begin position="492"/>
        <end position="520"/>
    </location>
</feature>
<dbReference type="Proteomes" id="UP000291832">
    <property type="component" value="Unassembled WGS sequence"/>
</dbReference>
<protein>
    <submittedName>
        <fullName evidence="4">TRAP transporter 4TM/12TM fusion protein</fullName>
    </submittedName>
</protein>
<proteinExistence type="predicted"/>
<feature type="transmembrane region" description="Helical" evidence="2">
    <location>
        <begin position="134"/>
        <end position="153"/>
    </location>
</feature>
<feature type="transmembrane region" description="Helical" evidence="2">
    <location>
        <begin position="532"/>
        <end position="551"/>
    </location>
</feature>
<feature type="transmembrane region" description="Helical" evidence="2">
    <location>
        <begin position="649"/>
        <end position="673"/>
    </location>
</feature>
<evidence type="ECO:0000256" key="2">
    <source>
        <dbReference type="SAM" id="Phobius"/>
    </source>
</evidence>
<evidence type="ECO:0000313" key="4">
    <source>
        <dbReference type="EMBL" id="RZT66113.1"/>
    </source>
</evidence>
<feature type="transmembrane region" description="Helical" evidence="2">
    <location>
        <begin position="411"/>
        <end position="429"/>
    </location>
</feature>
<dbReference type="InterPro" id="IPR010656">
    <property type="entry name" value="DctM"/>
</dbReference>
<feature type="transmembrane region" description="Helical" evidence="2">
    <location>
        <begin position="580"/>
        <end position="609"/>
    </location>
</feature>
<keyword evidence="5" id="KW-1185">Reference proteome</keyword>
<keyword evidence="2" id="KW-0472">Membrane</keyword>